<dbReference type="GO" id="GO:0006362">
    <property type="term" value="P:transcription elongation by RNA polymerase I"/>
    <property type="evidence" value="ECO:0007669"/>
    <property type="project" value="UniProtKB-ARBA"/>
</dbReference>
<evidence type="ECO:0000256" key="5">
    <source>
        <dbReference type="ARBA" id="ARBA00023163"/>
    </source>
</evidence>
<feature type="compositionally biased region" description="Low complexity" evidence="8">
    <location>
        <begin position="65"/>
        <end position="80"/>
    </location>
</feature>
<evidence type="ECO:0000256" key="8">
    <source>
        <dbReference type="SAM" id="MobiDB-lite"/>
    </source>
</evidence>
<proteinExistence type="inferred from homology"/>
<dbReference type="Gene3D" id="3.30.1490.120">
    <property type="entry name" value="RNA polymerase Rpb7-like, N-terminal domain"/>
    <property type="match status" value="1"/>
</dbReference>
<feature type="compositionally biased region" description="Polar residues" evidence="8">
    <location>
        <begin position="159"/>
        <end position="174"/>
    </location>
</feature>
<dbReference type="OrthoDB" id="10250504at2759"/>
<gene>
    <name evidence="10" type="ORF">B0A50_00881</name>
</gene>
<evidence type="ECO:0000256" key="4">
    <source>
        <dbReference type="ARBA" id="ARBA00022553"/>
    </source>
</evidence>
<dbReference type="GO" id="GO:0006361">
    <property type="term" value="P:transcription initiation at RNA polymerase I promoter"/>
    <property type="evidence" value="ECO:0007669"/>
    <property type="project" value="UniProtKB-ARBA"/>
</dbReference>
<evidence type="ECO:0000256" key="6">
    <source>
        <dbReference type="ARBA" id="ARBA00023242"/>
    </source>
</evidence>
<evidence type="ECO:0000313" key="10">
    <source>
        <dbReference type="EMBL" id="TKA33328.1"/>
    </source>
</evidence>
<comment type="subcellular location">
    <subcellularLocation>
        <location evidence="1">Nucleus</location>
        <location evidence="1">Nucleolus</location>
    </subcellularLocation>
</comment>
<reference evidence="10 11" key="1">
    <citation type="submission" date="2017-03" db="EMBL/GenBank/DDBJ databases">
        <title>Genomes of endolithic fungi from Antarctica.</title>
        <authorList>
            <person name="Coleine C."/>
            <person name="Masonjones S."/>
            <person name="Stajich J.E."/>
        </authorList>
    </citation>
    <scope>NUCLEOTIDE SEQUENCE [LARGE SCALE GENOMIC DNA]</scope>
    <source>
        <strain evidence="10 11">CCFEE 6315</strain>
    </source>
</reference>
<keyword evidence="11" id="KW-1185">Reference proteome</keyword>
<evidence type="ECO:0000256" key="7">
    <source>
        <dbReference type="RuleBase" id="RU369086"/>
    </source>
</evidence>
<feature type="compositionally biased region" description="Basic and acidic residues" evidence="8">
    <location>
        <begin position="34"/>
        <end position="51"/>
    </location>
</feature>
<evidence type="ECO:0000256" key="3">
    <source>
        <dbReference type="ARBA" id="ARBA00022478"/>
    </source>
</evidence>
<name>A0A4U0UCY0_9PEZI</name>
<keyword evidence="4" id="KW-0597">Phosphoprotein</keyword>
<evidence type="ECO:0000256" key="2">
    <source>
        <dbReference type="ARBA" id="ARBA00005930"/>
    </source>
</evidence>
<accession>A0A4U0UCY0</accession>
<dbReference type="InterPro" id="IPR041178">
    <property type="entry name" value="RPA43_OB"/>
</dbReference>
<feature type="region of interest" description="Disordered" evidence="8">
    <location>
        <begin position="1"/>
        <end position="189"/>
    </location>
</feature>
<dbReference type="Gene3D" id="2.40.50.1060">
    <property type="match status" value="1"/>
</dbReference>
<dbReference type="Pfam" id="PF17875">
    <property type="entry name" value="RPA43_OB"/>
    <property type="match status" value="1"/>
</dbReference>
<comment type="caution">
    <text evidence="10">The sequence shown here is derived from an EMBL/GenBank/DDBJ whole genome shotgun (WGS) entry which is preliminary data.</text>
</comment>
<evidence type="ECO:0000256" key="1">
    <source>
        <dbReference type="ARBA" id="ARBA00004604"/>
    </source>
</evidence>
<dbReference type="GO" id="GO:0005736">
    <property type="term" value="C:RNA polymerase I complex"/>
    <property type="evidence" value="ECO:0007669"/>
    <property type="project" value="UniProtKB-ARBA"/>
</dbReference>
<protein>
    <recommendedName>
        <fullName evidence="7">DNA-directed RNA polymerase subunit</fullName>
    </recommendedName>
</protein>
<dbReference type="EMBL" id="NAJL01000003">
    <property type="protein sequence ID" value="TKA33328.1"/>
    <property type="molecule type" value="Genomic_DNA"/>
</dbReference>
<feature type="domain" description="RPA43 OB" evidence="9">
    <location>
        <begin position="299"/>
        <end position="407"/>
    </location>
</feature>
<keyword evidence="3 7" id="KW-0240">DNA-directed RNA polymerase</keyword>
<evidence type="ECO:0000313" key="11">
    <source>
        <dbReference type="Proteomes" id="UP000308549"/>
    </source>
</evidence>
<dbReference type="InterPro" id="IPR045113">
    <property type="entry name" value="Rpb7-like"/>
</dbReference>
<dbReference type="AlphaFoldDB" id="A0A4U0UCY0"/>
<dbReference type="PANTHER" id="PTHR12709:SF5">
    <property type="entry name" value="DNA-DIRECTED RNA POLYMERASE I SUBUNIT RPA43"/>
    <property type="match status" value="1"/>
</dbReference>
<organism evidence="10 11">
    <name type="scientific">Salinomyces thailandicus</name>
    <dbReference type="NCBI Taxonomy" id="706561"/>
    <lineage>
        <taxon>Eukaryota</taxon>
        <taxon>Fungi</taxon>
        <taxon>Dikarya</taxon>
        <taxon>Ascomycota</taxon>
        <taxon>Pezizomycotina</taxon>
        <taxon>Dothideomycetes</taxon>
        <taxon>Dothideomycetidae</taxon>
        <taxon>Mycosphaerellales</taxon>
        <taxon>Teratosphaeriaceae</taxon>
        <taxon>Salinomyces</taxon>
    </lineage>
</organism>
<keyword evidence="6 7" id="KW-0539">Nucleus</keyword>
<dbReference type="PANTHER" id="PTHR12709">
    <property type="entry name" value="DNA-DIRECTED RNA POLYMERASE II, III"/>
    <property type="match status" value="1"/>
</dbReference>
<evidence type="ECO:0000259" key="9">
    <source>
        <dbReference type="Pfam" id="PF17875"/>
    </source>
</evidence>
<dbReference type="Proteomes" id="UP000308549">
    <property type="component" value="Unassembled WGS sequence"/>
</dbReference>
<comment type="similarity">
    <text evidence="2">Belongs to the eukaryotic RPA43 RNA polymerase subunit family.</text>
</comment>
<keyword evidence="5 7" id="KW-0804">Transcription</keyword>
<sequence length="422" mass="45590">MSTEPAAAQTPDMAGKKQKKNKGSADNSVKKRKREDEAQGKEEKMGVEPEKKKPKKRKSKGGEGATAAEVAKPAATPTPEKQSESKSEEGPAAPTNQSSASTKKDKKPKRRSNADAAQKTPIPGQDSNNLDPQPRTPAAETSTNVFRGEKKKIKKSKQPVGSATTSPNANTPSAHGQPKADHQLSTVSPTAVSDDILETHSPFVQQTASFYLALSPCANDFPLEGLCAEHISPVLLTYYPPLKGIVLSYENARLSESPEEAARAHATSSKEASTVLAKSIDEYAVTYVWLTADFILFRPHQGSYLEGHVNLQNESLLGMVCYNYFNAGIEWNQLPKDWRWVSDEGGALDVGMSRGKGKKAAQEGEGHWVDAEGNKVEGRLVFRVRDFEATPGSDSGAGSINIYGSLLSEADERALEVAQKQR</sequence>
<dbReference type="FunFam" id="3.30.1490.120:FF:000004">
    <property type="entry name" value="RNA polymerase I subunit Rpa43"/>
    <property type="match status" value="1"/>
</dbReference>
<dbReference type="InterPro" id="IPR036898">
    <property type="entry name" value="RNA_pol_Rpb7-like_N_sf"/>
</dbReference>
<comment type="function">
    <text evidence="7">DNA-dependent RNA polymerase which catalyzes the transcription of DNA into RNA using the four ribonucleoside triphosphates as substrates.</text>
</comment>